<dbReference type="SUPFAM" id="SSF51556">
    <property type="entry name" value="Metallo-dependent hydrolases"/>
    <property type="match status" value="1"/>
</dbReference>
<keyword evidence="4" id="KW-0378">Hydrolase</keyword>
<evidence type="ECO:0000259" key="8">
    <source>
        <dbReference type="Pfam" id="PF00962"/>
    </source>
</evidence>
<dbReference type="AlphaFoldDB" id="A0A8H6M8H9"/>
<keyword evidence="5" id="KW-0862">Zinc</keyword>
<name>A0A8H6M8H9_9AGAR</name>
<evidence type="ECO:0000256" key="7">
    <source>
        <dbReference type="ARBA" id="ARBA00048787"/>
    </source>
</evidence>
<dbReference type="Proteomes" id="UP000521943">
    <property type="component" value="Unassembled WGS sequence"/>
</dbReference>
<dbReference type="PANTHER" id="PTHR11409">
    <property type="entry name" value="ADENOSINE DEAMINASE"/>
    <property type="match status" value="1"/>
</dbReference>
<dbReference type="InterPro" id="IPR032466">
    <property type="entry name" value="Metal_Hydrolase"/>
</dbReference>
<dbReference type="Gene3D" id="3.20.20.140">
    <property type="entry name" value="Metal-dependent hydrolases"/>
    <property type="match status" value="1"/>
</dbReference>
<evidence type="ECO:0000256" key="5">
    <source>
        <dbReference type="ARBA" id="ARBA00022833"/>
    </source>
</evidence>
<evidence type="ECO:0000256" key="2">
    <source>
        <dbReference type="ARBA" id="ARBA00006676"/>
    </source>
</evidence>
<dbReference type="GO" id="GO:0009117">
    <property type="term" value="P:nucleotide metabolic process"/>
    <property type="evidence" value="ECO:0007669"/>
    <property type="project" value="UniProtKB-KW"/>
</dbReference>
<keyword evidence="3" id="KW-0479">Metal-binding</keyword>
<protein>
    <submittedName>
        <fullName evidence="9">Adenosine deaminase-like protein</fullName>
    </submittedName>
</protein>
<comment type="similarity">
    <text evidence="2">Belongs to the metallo-dependent hydrolases superfamily. Adenosine and AMP deaminases family.</text>
</comment>
<dbReference type="EMBL" id="JACGCI010000017">
    <property type="protein sequence ID" value="KAF6758855.1"/>
    <property type="molecule type" value="Genomic_DNA"/>
</dbReference>
<comment type="caution">
    <text evidence="9">The sequence shown here is derived from an EMBL/GenBank/DDBJ whole genome shotgun (WGS) entry which is preliminary data.</text>
</comment>
<reference evidence="9 10" key="1">
    <citation type="submission" date="2020-07" db="EMBL/GenBank/DDBJ databases">
        <title>Comparative genomics of pyrophilous fungi reveals a link between fire events and developmental genes.</title>
        <authorList>
            <consortium name="DOE Joint Genome Institute"/>
            <person name="Steindorff A.S."/>
            <person name="Carver A."/>
            <person name="Calhoun S."/>
            <person name="Stillman K."/>
            <person name="Liu H."/>
            <person name="Lipzen A."/>
            <person name="Pangilinan J."/>
            <person name="Labutti K."/>
            <person name="Bruns T.D."/>
            <person name="Grigoriev I.V."/>
        </authorList>
    </citation>
    <scope>NUCLEOTIDE SEQUENCE [LARGE SCALE GENOMIC DNA]</scope>
    <source>
        <strain evidence="9 10">CBS 144469</strain>
    </source>
</reference>
<dbReference type="OrthoDB" id="272271at2759"/>
<dbReference type="Pfam" id="PF00962">
    <property type="entry name" value="A_deaminase"/>
    <property type="match status" value="1"/>
</dbReference>
<comment type="catalytic activity">
    <reaction evidence="7">
        <text>N(6)-methyl-AMP + H2O + H(+) = IMP + methylamine</text>
        <dbReference type="Rhea" id="RHEA:16001"/>
        <dbReference type="ChEBI" id="CHEBI:15377"/>
        <dbReference type="ChEBI" id="CHEBI:15378"/>
        <dbReference type="ChEBI" id="CHEBI:58053"/>
        <dbReference type="ChEBI" id="CHEBI:59338"/>
        <dbReference type="ChEBI" id="CHEBI:144842"/>
    </reaction>
    <physiologicalReaction direction="left-to-right" evidence="7">
        <dbReference type="Rhea" id="RHEA:16002"/>
    </physiologicalReaction>
</comment>
<evidence type="ECO:0000256" key="6">
    <source>
        <dbReference type="ARBA" id="ARBA00023080"/>
    </source>
</evidence>
<sequence length="361" mass="40162">MSSSEISGPAAAALASLTSSQVSFLQSLPKAELHAHLNGSIPISILEDLAHEFISSQGNTLGLTESAEMLKAIEQFKSGHELKEILDFFGLFPMIYKLTSTPDALRRATKAVLSDFLDGDRPQCTYLELRTGPRKTDAMSREEYMRAVLEEVEKYDEDKVGLIMTLDRRTGPDIWEECLDIALKMKKEGRRLFGVDLAGDPTKSDVALFDTFFAEARKAGLGITLHIAETLENTPEETLVLLSYRPDRLGHATFLNQEAIEIVMKDNAPIEICLTSNLLCKTATDLDNHHIQQYLKCNHPVAICTDDTLPFRTNLLAEYALLLAPRPLGLGLSEDEVRRVAEMSMESRFVELLKVKDSSKS</sequence>
<evidence type="ECO:0000256" key="1">
    <source>
        <dbReference type="ARBA" id="ARBA00001947"/>
    </source>
</evidence>
<feature type="domain" description="Adenosine deaminase" evidence="8">
    <location>
        <begin position="29"/>
        <end position="351"/>
    </location>
</feature>
<accession>A0A8H6M8H9</accession>
<dbReference type="PANTHER" id="PTHR11409:SF42">
    <property type="entry name" value="ADENOSINE DEAMINASE-LIKE PROTEIN"/>
    <property type="match status" value="1"/>
</dbReference>
<evidence type="ECO:0000313" key="9">
    <source>
        <dbReference type="EMBL" id="KAF6758855.1"/>
    </source>
</evidence>
<proteinExistence type="inferred from homology"/>
<dbReference type="InterPro" id="IPR006330">
    <property type="entry name" value="Ado/ade_deaminase"/>
</dbReference>
<evidence type="ECO:0000256" key="4">
    <source>
        <dbReference type="ARBA" id="ARBA00022801"/>
    </source>
</evidence>
<dbReference type="GO" id="GO:0004000">
    <property type="term" value="F:adenosine deaminase activity"/>
    <property type="evidence" value="ECO:0007669"/>
    <property type="project" value="TreeGrafter"/>
</dbReference>
<evidence type="ECO:0000256" key="3">
    <source>
        <dbReference type="ARBA" id="ARBA00022723"/>
    </source>
</evidence>
<organism evidence="9 10">
    <name type="scientific">Ephemerocybe angulata</name>
    <dbReference type="NCBI Taxonomy" id="980116"/>
    <lineage>
        <taxon>Eukaryota</taxon>
        <taxon>Fungi</taxon>
        <taxon>Dikarya</taxon>
        <taxon>Basidiomycota</taxon>
        <taxon>Agaricomycotina</taxon>
        <taxon>Agaricomycetes</taxon>
        <taxon>Agaricomycetidae</taxon>
        <taxon>Agaricales</taxon>
        <taxon>Agaricineae</taxon>
        <taxon>Psathyrellaceae</taxon>
        <taxon>Ephemerocybe</taxon>
    </lineage>
</organism>
<comment type="cofactor">
    <cofactor evidence="1">
        <name>Zn(2+)</name>
        <dbReference type="ChEBI" id="CHEBI:29105"/>
    </cofactor>
</comment>
<dbReference type="GO" id="GO:0006154">
    <property type="term" value="P:adenosine catabolic process"/>
    <property type="evidence" value="ECO:0007669"/>
    <property type="project" value="TreeGrafter"/>
</dbReference>
<dbReference type="GO" id="GO:0046103">
    <property type="term" value="P:inosine biosynthetic process"/>
    <property type="evidence" value="ECO:0007669"/>
    <property type="project" value="TreeGrafter"/>
</dbReference>
<evidence type="ECO:0000313" key="10">
    <source>
        <dbReference type="Proteomes" id="UP000521943"/>
    </source>
</evidence>
<keyword evidence="6" id="KW-0546">Nucleotide metabolism</keyword>
<gene>
    <name evidence="9" type="ORF">DFP72DRAFT_886776</name>
</gene>
<dbReference type="GO" id="GO:0046872">
    <property type="term" value="F:metal ion binding"/>
    <property type="evidence" value="ECO:0007669"/>
    <property type="project" value="UniProtKB-KW"/>
</dbReference>
<keyword evidence="10" id="KW-1185">Reference proteome</keyword>
<dbReference type="InterPro" id="IPR001365">
    <property type="entry name" value="A_deaminase_dom"/>
</dbReference>